<dbReference type="InterPro" id="IPR051545">
    <property type="entry name" value="NAD(P)H_dehydrogenase_qn"/>
</dbReference>
<dbReference type="Gene3D" id="3.40.50.360">
    <property type="match status" value="1"/>
</dbReference>
<dbReference type="GO" id="GO:0003955">
    <property type="term" value="F:NAD(P)H dehydrogenase (quinone) activity"/>
    <property type="evidence" value="ECO:0007669"/>
    <property type="project" value="TreeGrafter"/>
</dbReference>
<reference evidence="4" key="1">
    <citation type="submission" date="2023-07" db="EMBL/GenBank/DDBJ databases">
        <authorList>
            <person name="Pelsma A.J. K."/>
        </authorList>
    </citation>
    <scope>NUCLEOTIDE SEQUENCE</scope>
</reference>
<proteinExistence type="inferred from homology"/>
<dbReference type="InterPro" id="IPR003680">
    <property type="entry name" value="Flavodoxin_fold"/>
</dbReference>
<evidence type="ECO:0000256" key="1">
    <source>
        <dbReference type="ARBA" id="ARBA00006252"/>
    </source>
</evidence>
<gene>
    <name evidence="4" type="ORF">AMST5_01743</name>
</gene>
<organism evidence="4">
    <name type="scientific">freshwater sediment metagenome</name>
    <dbReference type="NCBI Taxonomy" id="556182"/>
    <lineage>
        <taxon>unclassified sequences</taxon>
        <taxon>metagenomes</taxon>
        <taxon>ecological metagenomes</taxon>
    </lineage>
</organism>
<dbReference type="PANTHER" id="PTHR10204">
    <property type="entry name" value="NAD P H OXIDOREDUCTASE-RELATED"/>
    <property type="match status" value="1"/>
</dbReference>
<dbReference type="PANTHER" id="PTHR10204:SF34">
    <property type="entry name" value="NAD(P)H DEHYDROGENASE [QUINONE] 1 ISOFORM 1"/>
    <property type="match status" value="1"/>
</dbReference>
<feature type="domain" description="Flavodoxin-like fold" evidence="3">
    <location>
        <begin position="4"/>
        <end position="177"/>
    </location>
</feature>
<accession>A0AA48LYV8</accession>
<dbReference type="Pfam" id="PF02525">
    <property type="entry name" value="Flavodoxin_2"/>
    <property type="match status" value="1"/>
</dbReference>
<evidence type="ECO:0000256" key="2">
    <source>
        <dbReference type="ARBA" id="ARBA00023002"/>
    </source>
</evidence>
<evidence type="ECO:0000259" key="3">
    <source>
        <dbReference type="Pfam" id="PF02525"/>
    </source>
</evidence>
<dbReference type="GO" id="GO:0005829">
    <property type="term" value="C:cytosol"/>
    <property type="evidence" value="ECO:0007669"/>
    <property type="project" value="TreeGrafter"/>
</dbReference>
<dbReference type="AlphaFoldDB" id="A0AA48LYV8"/>
<protein>
    <recommendedName>
        <fullName evidence="3">Flavodoxin-like fold domain-containing protein</fullName>
    </recommendedName>
</protein>
<dbReference type="EMBL" id="OY288114">
    <property type="protein sequence ID" value="CAJ0865178.1"/>
    <property type="molecule type" value="Genomic_DNA"/>
</dbReference>
<keyword evidence="2" id="KW-0560">Oxidoreductase</keyword>
<comment type="similarity">
    <text evidence="1">Belongs to the NAD(P)H dehydrogenase (quinone) family.</text>
</comment>
<dbReference type="InterPro" id="IPR029039">
    <property type="entry name" value="Flavoprotein-like_sf"/>
</dbReference>
<dbReference type="SUPFAM" id="SSF52218">
    <property type="entry name" value="Flavoproteins"/>
    <property type="match status" value="1"/>
</dbReference>
<name>A0AA48LYV8_9ZZZZ</name>
<sequence length="194" mass="21653">MASRIAIIQGHPDTAPQRFCRALADAYAEGATRAGHEVRRIDVAAIDFPLVRTQAQFERGSPPAAIAAAQETLRWANHWVIVYPLWLGDAPALFKSFIEQTFRPGFALRYREGRLPEGLLKGKSARVIVTMAMPAFVYRFFFLAHGFRNLKRNVLNYAGVRPVRATLIGSIKSMDRAVAEKWLATVEKLGSDGR</sequence>
<evidence type="ECO:0000313" key="4">
    <source>
        <dbReference type="EMBL" id="CAJ0865178.1"/>
    </source>
</evidence>